<feature type="transmembrane region" description="Helical" evidence="2">
    <location>
        <begin position="233"/>
        <end position="254"/>
    </location>
</feature>
<feature type="transmembrane region" description="Helical" evidence="2">
    <location>
        <begin position="664"/>
        <end position="683"/>
    </location>
</feature>
<feature type="transmembrane region" description="Helical" evidence="2">
    <location>
        <begin position="162"/>
        <end position="181"/>
    </location>
</feature>
<dbReference type="InterPro" id="IPR038765">
    <property type="entry name" value="Papain-like_cys_pep_sf"/>
</dbReference>
<proteinExistence type="predicted"/>
<evidence type="ECO:0000256" key="2">
    <source>
        <dbReference type="SAM" id="Phobius"/>
    </source>
</evidence>
<name>H5XAJ0_9PSEU</name>
<dbReference type="Pfam" id="PF11992">
    <property type="entry name" value="TgpA_N"/>
    <property type="match status" value="1"/>
</dbReference>
<dbReference type="InterPro" id="IPR021878">
    <property type="entry name" value="TgpA_N"/>
</dbReference>
<dbReference type="EMBL" id="CM001439">
    <property type="protein sequence ID" value="EHR50420.1"/>
    <property type="molecule type" value="Genomic_DNA"/>
</dbReference>
<evidence type="ECO:0000313" key="5">
    <source>
        <dbReference type="Proteomes" id="UP000004926"/>
    </source>
</evidence>
<dbReference type="HOGENOM" id="CLU_008359_1_0_11"/>
<feature type="region of interest" description="Disordered" evidence="1">
    <location>
        <begin position="321"/>
        <end position="350"/>
    </location>
</feature>
<keyword evidence="4" id="KW-0378">Hydrolase</keyword>
<reference evidence="4 5" key="1">
    <citation type="journal article" date="2012" name="Stand. Genomic Sci.">
        <title>Genome sequence of the ocean sediment bacterium Saccharomonospora marina type strain (XMU15(T)).</title>
        <authorList>
            <person name="Klenk H.P."/>
            <person name="Lu M."/>
            <person name="Lucas S."/>
            <person name="Lapidus A."/>
            <person name="Copeland A."/>
            <person name="Pitluck S."/>
            <person name="Goodwin L.A."/>
            <person name="Han C."/>
            <person name="Tapia R."/>
            <person name="Brambilla E.M."/>
            <person name="Potter G."/>
            <person name="Land M."/>
            <person name="Ivanova N."/>
            <person name="Rohde M."/>
            <person name="Goker M."/>
            <person name="Detter J.C."/>
            <person name="Li W.J."/>
            <person name="Kyrpides N.C."/>
            <person name="Woyke T."/>
        </authorList>
    </citation>
    <scope>NUCLEOTIDE SEQUENCE [LARGE SCALE GENOMIC DNA]</scope>
    <source>
        <strain evidence="4 5">XMU15</strain>
    </source>
</reference>
<keyword evidence="2" id="KW-1133">Transmembrane helix</keyword>
<protein>
    <submittedName>
        <fullName evidence="4">Transglutaminase-like enzyme, predicted cysteine protease</fullName>
    </submittedName>
</protein>
<dbReference type="Gene3D" id="3.10.620.30">
    <property type="match status" value="1"/>
</dbReference>
<dbReference type="Pfam" id="PF01841">
    <property type="entry name" value="Transglut_core"/>
    <property type="match status" value="1"/>
</dbReference>
<feature type="compositionally biased region" description="Polar residues" evidence="1">
    <location>
        <begin position="580"/>
        <end position="589"/>
    </location>
</feature>
<feature type="region of interest" description="Disordered" evidence="1">
    <location>
        <begin position="565"/>
        <end position="617"/>
    </location>
</feature>
<feature type="compositionally biased region" description="Polar residues" evidence="1">
    <location>
        <begin position="1"/>
        <end position="13"/>
    </location>
</feature>
<dbReference type="Proteomes" id="UP000004926">
    <property type="component" value="Chromosome"/>
</dbReference>
<keyword evidence="2" id="KW-0812">Transmembrane</keyword>
<feature type="transmembrane region" description="Helical" evidence="2">
    <location>
        <begin position="689"/>
        <end position="706"/>
    </location>
</feature>
<feature type="transmembrane region" description="Helical" evidence="2">
    <location>
        <begin position="87"/>
        <end position="107"/>
    </location>
</feature>
<feature type="transmembrane region" description="Helical" evidence="2">
    <location>
        <begin position="54"/>
        <end position="75"/>
    </location>
</feature>
<feature type="transmembrane region" description="Helical" evidence="2">
    <location>
        <begin position="187"/>
        <end position="205"/>
    </location>
</feature>
<dbReference type="InterPro" id="IPR002931">
    <property type="entry name" value="Transglutaminase-like"/>
</dbReference>
<evidence type="ECO:0000256" key="1">
    <source>
        <dbReference type="SAM" id="MobiDB-lite"/>
    </source>
</evidence>
<feature type="domain" description="Transglutaminase-like" evidence="3">
    <location>
        <begin position="489"/>
        <end position="558"/>
    </location>
</feature>
<dbReference type="GO" id="GO:0008233">
    <property type="term" value="F:peptidase activity"/>
    <property type="evidence" value="ECO:0007669"/>
    <property type="project" value="UniProtKB-KW"/>
</dbReference>
<feature type="compositionally biased region" description="Low complexity" evidence="1">
    <location>
        <begin position="590"/>
        <end position="617"/>
    </location>
</feature>
<dbReference type="RefSeq" id="WP_009153805.1">
    <property type="nucleotide sequence ID" value="NZ_CM001439.1"/>
</dbReference>
<dbReference type="SUPFAM" id="SSF54001">
    <property type="entry name" value="Cysteine proteinases"/>
    <property type="match status" value="1"/>
</dbReference>
<gene>
    <name evidence="4" type="ORF">SacmaDRAFT_2166</name>
</gene>
<dbReference type="eggNOG" id="COG1305">
    <property type="taxonomic scope" value="Bacteria"/>
</dbReference>
<dbReference type="InterPro" id="IPR052901">
    <property type="entry name" value="Bact_TGase-like"/>
</dbReference>
<dbReference type="PANTHER" id="PTHR42736">
    <property type="entry name" value="PROTEIN-GLUTAMINE GAMMA-GLUTAMYLTRANSFERASE"/>
    <property type="match status" value="1"/>
</dbReference>
<dbReference type="STRING" id="882083.SacmaDRAFT_2166"/>
<feature type="transmembrane region" description="Helical" evidence="2">
    <location>
        <begin position="136"/>
        <end position="155"/>
    </location>
</feature>
<organism evidence="4 5">
    <name type="scientific">Saccharomonospora marina XMU15</name>
    <dbReference type="NCBI Taxonomy" id="882083"/>
    <lineage>
        <taxon>Bacteria</taxon>
        <taxon>Bacillati</taxon>
        <taxon>Actinomycetota</taxon>
        <taxon>Actinomycetes</taxon>
        <taxon>Pseudonocardiales</taxon>
        <taxon>Pseudonocardiaceae</taxon>
        <taxon>Saccharomonospora</taxon>
    </lineage>
</organism>
<dbReference type="AlphaFoldDB" id="H5XAJ0"/>
<feature type="transmembrane region" description="Helical" evidence="2">
    <location>
        <begin position="623"/>
        <end position="643"/>
    </location>
</feature>
<evidence type="ECO:0000313" key="4">
    <source>
        <dbReference type="EMBL" id="EHR50420.1"/>
    </source>
</evidence>
<sequence>MSVGTSRPATDSQAPPRRQGAGAIGNGVLTPAMAGLATIGAATSLTGVVQGAAWFGYVIVVTVLVGCTGLALRALRLPSPAVGGAQLLVLLFLVTGAFTGSGILAIIPGPAALGELDDVLGRAFEQIRTGLPPVEASAPILCLVTIAIGLVAILVDTLAVAAGAPAATGLILLCVYAVPSALAGELLPWWTFVFGAASFAALLAADGSHRHRNWRNRTAPGTAASPGTTSTPAAVVAASLVVGLIAGSTVTAIGTEGSLPGSGSGTQNVPGGLGVNPFTSLRGMLDQGETVELFRVRGLRDGERKLLRAFTLDTYRPNEGWGLPDGPMPAGVPANGPLPAAPGDDGTGESREIRIEPVNWYDLWLPVYGSPRGLRDVSDGWYYDRISGAVFRERRQRPGAYVEVASLREPTKAQLRQAPPGTRQIPAGYTDPGALDPRVTALAQRLTSGRTNNFDRAEAIWRYFSAENGFVYDTATAPVSDSDALADFLLNGKRGFCEQYASSMAVMLRAVGIPSRVAVGFTTGYDSGRYRSITSQDAHAWVEVYFGGLGWVSFDPTPLSDGRGFVPPYLRPDDVAGDQAEQQGQEVPSATTESQVPQQQQAQQDTEQDNAAAAGEGDGAPAWSGWGALLAALAAAAVTAAGLTFARRVGPAARHRQSGRRIPAWLTPVAAGLWLLSLALLAWWWHWSVAVALLAVAAVVAGPSAVRQAQRRHRLRQIEQRLPSAADAAWDELLDECTDRGIEIPRTDTVRTAAQKVAQRHRLDDQGKNDLRTVVSTVERSWYGQDAQAGAAEPEFASAFHGLRDSLARTAPISLRARLLPRSLLRRRRPRRS</sequence>
<accession>H5XAJ0</accession>
<dbReference type="SMART" id="SM00460">
    <property type="entry name" value="TGc"/>
    <property type="match status" value="1"/>
</dbReference>
<feature type="transmembrane region" description="Helical" evidence="2">
    <location>
        <begin position="21"/>
        <end position="42"/>
    </location>
</feature>
<dbReference type="PANTHER" id="PTHR42736:SF1">
    <property type="entry name" value="PROTEIN-GLUTAMINE GAMMA-GLUTAMYLTRANSFERASE"/>
    <property type="match status" value="1"/>
</dbReference>
<dbReference type="OrthoDB" id="9804023at2"/>
<keyword evidence="2" id="KW-0472">Membrane</keyword>
<feature type="region of interest" description="Disordered" evidence="1">
    <location>
        <begin position="1"/>
        <end position="21"/>
    </location>
</feature>
<keyword evidence="5" id="KW-1185">Reference proteome</keyword>
<keyword evidence="4" id="KW-0645">Protease</keyword>
<evidence type="ECO:0000259" key="3">
    <source>
        <dbReference type="SMART" id="SM00460"/>
    </source>
</evidence>
<dbReference type="GO" id="GO:0006508">
    <property type="term" value="P:proteolysis"/>
    <property type="evidence" value="ECO:0007669"/>
    <property type="project" value="UniProtKB-KW"/>
</dbReference>